<keyword evidence="7 9" id="KW-0414">Isoprene biosynthesis</keyword>
<name>A0AB33Z074_9GAMM</name>
<dbReference type="HAMAP" id="MF_00183">
    <property type="entry name" value="DXP_reductoisom"/>
    <property type="match status" value="1"/>
</dbReference>
<reference evidence="13 14" key="1">
    <citation type="journal article" date="2013" name="Genome Announc.">
        <title>Genome Sequence of the Pyrene- and Fluoranthene-Degrading Bacterium Cycloclasticus sp. Strain PY97M.</title>
        <authorList>
            <person name="Cui Z."/>
            <person name="Xu G."/>
            <person name="Li Q."/>
            <person name="Gao W."/>
            <person name="Zheng L."/>
        </authorList>
    </citation>
    <scope>NUCLEOTIDE SEQUENCE [LARGE SCALE GENOMIC DNA]</scope>
    <source>
        <strain evidence="13 14">PY97M</strain>
    </source>
</reference>
<dbReference type="Pfam" id="PF13288">
    <property type="entry name" value="DXPR_C"/>
    <property type="match status" value="1"/>
</dbReference>
<dbReference type="GO" id="GO:0030145">
    <property type="term" value="F:manganese ion binding"/>
    <property type="evidence" value="ECO:0007669"/>
    <property type="project" value="TreeGrafter"/>
</dbReference>
<feature type="binding site" evidence="9">
    <location>
        <position position="153"/>
    </location>
    <ligand>
        <name>1-deoxy-D-xylulose 5-phosphate</name>
        <dbReference type="ChEBI" id="CHEBI:57792"/>
    </ligand>
</feature>
<feature type="binding site" evidence="9">
    <location>
        <position position="10"/>
    </location>
    <ligand>
        <name>NADPH</name>
        <dbReference type="ChEBI" id="CHEBI:57783"/>
    </ligand>
</feature>
<organism evidence="13 14">
    <name type="scientific">Cycloclasticus pugetii</name>
    <dbReference type="NCBI Taxonomy" id="34068"/>
    <lineage>
        <taxon>Bacteria</taxon>
        <taxon>Pseudomonadati</taxon>
        <taxon>Pseudomonadota</taxon>
        <taxon>Gammaproteobacteria</taxon>
        <taxon>Thiotrichales</taxon>
        <taxon>Piscirickettsiaceae</taxon>
        <taxon>Cycloclasticus</taxon>
    </lineage>
</organism>
<evidence type="ECO:0000256" key="9">
    <source>
        <dbReference type="HAMAP-Rule" id="MF_00183"/>
    </source>
</evidence>
<dbReference type="EMBL" id="ASHL01000008">
    <property type="protein sequence ID" value="EPD12588.1"/>
    <property type="molecule type" value="Genomic_DNA"/>
</dbReference>
<dbReference type="SUPFAM" id="SSF51735">
    <property type="entry name" value="NAD(P)-binding Rossmann-fold domains"/>
    <property type="match status" value="1"/>
</dbReference>
<feature type="binding site" evidence="9">
    <location>
        <position position="182"/>
    </location>
    <ligand>
        <name>1-deoxy-D-xylulose 5-phosphate</name>
        <dbReference type="ChEBI" id="CHEBI:57792"/>
    </ligand>
</feature>
<dbReference type="PIRSF" id="PIRSF006205">
    <property type="entry name" value="Dxp_reductismrs"/>
    <property type="match status" value="1"/>
</dbReference>
<protein>
    <recommendedName>
        <fullName evidence="9">1-deoxy-D-xylulose 5-phosphate reductoisomerase</fullName>
        <shortName evidence="9">DXP reductoisomerase</shortName>
        <ecNumber evidence="9">1.1.1.267</ecNumber>
    </recommendedName>
    <alternativeName>
        <fullName evidence="9">1-deoxyxylulose-5-phosphate reductoisomerase</fullName>
    </alternativeName>
    <alternativeName>
        <fullName evidence="9">2-C-methyl-D-erythritol 4-phosphate synthase</fullName>
    </alternativeName>
</protein>
<dbReference type="InterPro" id="IPR036169">
    <property type="entry name" value="DXPR_C_sf"/>
</dbReference>
<evidence type="ECO:0000256" key="3">
    <source>
        <dbReference type="ARBA" id="ARBA00022723"/>
    </source>
</evidence>
<evidence type="ECO:0000313" key="13">
    <source>
        <dbReference type="EMBL" id="EPD12588.1"/>
    </source>
</evidence>
<dbReference type="GO" id="GO:0070402">
    <property type="term" value="F:NADPH binding"/>
    <property type="evidence" value="ECO:0007669"/>
    <property type="project" value="InterPro"/>
</dbReference>
<feature type="binding site" evidence="9">
    <location>
        <position position="227"/>
    </location>
    <ligand>
        <name>1-deoxy-D-xylulose 5-phosphate</name>
        <dbReference type="ChEBI" id="CHEBI:57792"/>
    </ligand>
</feature>
<dbReference type="NCBIfam" id="NF003938">
    <property type="entry name" value="PRK05447.1-1"/>
    <property type="match status" value="1"/>
</dbReference>
<dbReference type="Pfam" id="PF02670">
    <property type="entry name" value="DXP_reductoisom"/>
    <property type="match status" value="1"/>
</dbReference>
<dbReference type="InterPro" id="IPR003821">
    <property type="entry name" value="DXP_reductoisomerase"/>
</dbReference>
<dbReference type="AlphaFoldDB" id="A0AB33Z074"/>
<comment type="caution">
    <text evidence="9">Lacks conserved residue(s) required for the propagation of feature annotation.</text>
</comment>
<feature type="domain" description="DXP reductoisomerase C-terminal" evidence="12">
    <location>
        <begin position="267"/>
        <end position="383"/>
    </location>
</feature>
<comment type="caution">
    <text evidence="13">The sequence shown here is derived from an EMBL/GenBank/DDBJ whole genome shotgun (WGS) entry which is preliminary data.</text>
</comment>
<evidence type="ECO:0000259" key="12">
    <source>
        <dbReference type="Pfam" id="PF13288"/>
    </source>
</evidence>
<evidence type="ECO:0000256" key="1">
    <source>
        <dbReference type="ARBA" id="ARBA00005094"/>
    </source>
</evidence>
<comment type="function">
    <text evidence="9">Catalyzes the NADPH-dependent rearrangement and reduction of 1-deoxy-D-xylulose-5-phosphate (DXP) to 2-C-methyl-D-erythritol 4-phosphate (MEP).</text>
</comment>
<dbReference type="EC" id="1.1.1.267" evidence="9"/>
<evidence type="ECO:0000259" key="11">
    <source>
        <dbReference type="Pfam" id="PF08436"/>
    </source>
</evidence>
<dbReference type="SUPFAM" id="SSF69055">
    <property type="entry name" value="1-deoxy-D-xylulose-5-phosphate reductoisomerase, C-terminal domain"/>
    <property type="match status" value="1"/>
</dbReference>
<evidence type="ECO:0000256" key="4">
    <source>
        <dbReference type="ARBA" id="ARBA00022857"/>
    </source>
</evidence>
<keyword evidence="3 9" id="KW-0479">Metal-binding</keyword>
<feature type="binding site" evidence="9">
    <location>
        <position position="12"/>
    </location>
    <ligand>
        <name>NADPH</name>
        <dbReference type="ChEBI" id="CHEBI:57783"/>
    </ligand>
</feature>
<gene>
    <name evidence="9" type="primary">dxr</name>
    <name evidence="13" type="ORF">L196_09299</name>
</gene>
<evidence type="ECO:0000256" key="6">
    <source>
        <dbReference type="ARBA" id="ARBA00023211"/>
    </source>
</evidence>
<comment type="pathway">
    <text evidence="1 9">Isoprenoid biosynthesis; isopentenyl diphosphate biosynthesis via DXP pathway; isopentenyl diphosphate from 1-deoxy-D-xylulose 5-phosphate: step 1/6.</text>
</comment>
<feature type="binding site" evidence="9">
    <location>
        <position position="152"/>
    </location>
    <ligand>
        <name>1-deoxy-D-xylulose 5-phosphate</name>
        <dbReference type="ChEBI" id="CHEBI:57792"/>
    </ligand>
</feature>
<keyword evidence="14" id="KW-1185">Reference proteome</keyword>
<feature type="binding site" evidence="9">
    <location>
        <position position="37"/>
    </location>
    <ligand>
        <name>NADPH</name>
        <dbReference type="ChEBI" id="CHEBI:57783"/>
    </ligand>
</feature>
<accession>A0AB33Z074</accession>
<evidence type="ECO:0000256" key="7">
    <source>
        <dbReference type="ARBA" id="ARBA00023229"/>
    </source>
</evidence>
<dbReference type="InterPro" id="IPR036291">
    <property type="entry name" value="NAD(P)-bd_dom_sf"/>
</dbReference>
<feature type="binding site" evidence="9">
    <location>
        <position position="224"/>
    </location>
    <ligand>
        <name>1-deoxy-D-xylulose 5-phosphate</name>
        <dbReference type="ChEBI" id="CHEBI:57792"/>
    </ligand>
</feature>
<dbReference type="Pfam" id="PF08436">
    <property type="entry name" value="DXP_redisom_C"/>
    <property type="match status" value="1"/>
</dbReference>
<evidence type="ECO:0000259" key="10">
    <source>
        <dbReference type="Pfam" id="PF02670"/>
    </source>
</evidence>
<feature type="domain" description="1-deoxy-D-xylulose 5-phosphate reductoisomerase N-terminal" evidence="10">
    <location>
        <begin position="4"/>
        <end position="133"/>
    </location>
</feature>
<feature type="domain" description="1-deoxy-D-xylulose 5-phosphate reductoisomerase C-terminal" evidence="11">
    <location>
        <begin position="147"/>
        <end position="235"/>
    </location>
</feature>
<feature type="binding site" evidence="9">
    <location>
        <position position="125"/>
    </location>
    <ligand>
        <name>NADPH</name>
        <dbReference type="ChEBI" id="CHEBI:57783"/>
    </ligand>
</feature>
<feature type="binding site" evidence="9">
    <location>
        <position position="127"/>
    </location>
    <ligand>
        <name>NADPH</name>
        <dbReference type="ChEBI" id="CHEBI:57783"/>
    </ligand>
</feature>
<comment type="similarity">
    <text evidence="2 9">Belongs to the DXR family.</text>
</comment>
<feature type="binding site" evidence="9">
    <location>
        <position position="205"/>
    </location>
    <ligand>
        <name>1-deoxy-D-xylulose 5-phosphate</name>
        <dbReference type="ChEBI" id="CHEBI:57792"/>
    </ligand>
</feature>
<evidence type="ECO:0000256" key="2">
    <source>
        <dbReference type="ARBA" id="ARBA00006825"/>
    </source>
</evidence>
<evidence type="ECO:0000256" key="8">
    <source>
        <dbReference type="ARBA" id="ARBA00048543"/>
    </source>
</evidence>
<dbReference type="NCBIfam" id="NF009114">
    <property type="entry name" value="PRK12464.1"/>
    <property type="match status" value="1"/>
</dbReference>
<proteinExistence type="inferred from homology"/>
<feature type="binding site" evidence="9">
    <location>
        <position position="223"/>
    </location>
    <ligand>
        <name>1-deoxy-D-xylulose 5-phosphate</name>
        <dbReference type="ChEBI" id="CHEBI:57792"/>
    </ligand>
</feature>
<feature type="binding site" evidence="9">
    <location>
        <position position="126"/>
    </location>
    <ligand>
        <name>1-deoxy-D-xylulose 5-phosphate</name>
        <dbReference type="ChEBI" id="CHEBI:57792"/>
    </ligand>
</feature>
<feature type="binding site" evidence="9">
    <location>
        <position position="227"/>
    </location>
    <ligand>
        <name>Mn(2+)</name>
        <dbReference type="ChEBI" id="CHEBI:29035"/>
    </ligand>
</feature>
<dbReference type="PANTHER" id="PTHR30525:SF0">
    <property type="entry name" value="1-DEOXY-D-XYLULOSE 5-PHOSPHATE REDUCTOISOMERASE, CHLOROPLASTIC"/>
    <property type="match status" value="1"/>
</dbReference>
<feature type="binding site" evidence="9">
    <location>
        <position position="211"/>
    </location>
    <ligand>
        <name>NADPH</name>
        <dbReference type="ChEBI" id="CHEBI:57783"/>
    </ligand>
</feature>
<dbReference type="Gene3D" id="3.40.50.720">
    <property type="entry name" value="NAD(P)-binding Rossmann-like Domain"/>
    <property type="match status" value="1"/>
</dbReference>
<dbReference type="NCBIfam" id="TIGR00243">
    <property type="entry name" value="Dxr"/>
    <property type="match status" value="1"/>
</dbReference>
<feature type="binding site" evidence="9">
    <location>
        <position position="38"/>
    </location>
    <ligand>
        <name>NADPH</name>
        <dbReference type="ChEBI" id="CHEBI:57783"/>
    </ligand>
</feature>
<dbReference type="FunFam" id="3.40.50.720:FF:000045">
    <property type="entry name" value="1-deoxy-D-xylulose 5-phosphate reductoisomerase"/>
    <property type="match status" value="1"/>
</dbReference>
<feature type="binding site" evidence="9">
    <location>
        <position position="218"/>
    </location>
    <ligand>
        <name>1-deoxy-D-xylulose 5-phosphate</name>
        <dbReference type="ChEBI" id="CHEBI:57792"/>
    </ligand>
</feature>
<dbReference type="InterPro" id="IPR013644">
    <property type="entry name" value="DXP_reductoisomerase_C"/>
</dbReference>
<dbReference type="Gene3D" id="1.10.1740.10">
    <property type="match status" value="1"/>
</dbReference>
<comment type="catalytic activity">
    <reaction evidence="8">
        <text>2-C-methyl-D-erythritol 4-phosphate + NADP(+) = 1-deoxy-D-xylulose 5-phosphate + NADPH + H(+)</text>
        <dbReference type="Rhea" id="RHEA:13717"/>
        <dbReference type="ChEBI" id="CHEBI:15378"/>
        <dbReference type="ChEBI" id="CHEBI:57783"/>
        <dbReference type="ChEBI" id="CHEBI:57792"/>
        <dbReference type="ChEBI" id="CHEBI:58262"/>
        <dbReference type="ChEBI" id="CHEBI:58349"/>
        <dbReference type="EC" id="1.1.1.267"/>
    </reaction>
    <physiologicalReaction direction="right-to-left" evidence="8">
        <dbReference type="Rhea" id="RHEA:13719"/>
    </physiologicalReaction>
</comment>
<dbReference type="Proteomes" id="UP000015462">
    <property type="component" value="Unassembled WGS sequence"/>
</dbReference>
<evidence type="ECO:0000313" key="14">
    <source>
        <dbReference type="Proteomes" id="UP000015462"/>
    </source>
</evidence>
<feature type="binding site" evidence="9">
    <location>
        <position position="13"/>
    </location>
    <ligand>
        <name>NADPH</name>
        <dbReference type="ChEBI" id="CHEBI:57783"/>
    </ligand>
</feature>
<dbReference type="GO" id="GO:0051484">
    <property type="term" value="P:isopentenyl diphosphate biosynthetic process, methylerythritol 4-phosphate pathway involved in terpenoid biosynthetic process"/>
    <property type="evidence" value="ECO:0007669"/>
    <property type="project" value="UniProtKB-ARBA"/>
</dbReference>
<evidence type="ECO:0000256" key="5">
    <source>
        <dbReference type="ARBA" id="ARBA00023002"/>
    </source>
</evidence>
<feature type="binding site" evidence="9">
    <location>
        <position position="151"/>
    </location>
    <ligand>
        <name>Mn(2+)</name>
        <dbReference type="ChEBI" id="CHEBI:29035"/>
    </ligand>
</feature>
<keyword evidence="5 9" id="KW-0560">Oxidoreductase</keyword>
<keyword evidence="4 9" id="KW-0521">NADP</keyword>
<feature type="binding site" evidence="9">
    <location>
        <position position="153"/>
    </location>
    <ligand>
        <name>Mn(2+)</name>
        <dbReference type="ChEBI" id="CHEBI:29035"/>
    </ligand>
</feature>
<comment type="cofactor">
    <cofactor evidence="9">
        <name>Mg(2+)</name>
        <dbReference type="ChEBI" id="CHEBI:18420"/>
    </cofactor>
    <cofactor evidence="9">
        <name>Mn(2+)</name>
        <dbReference type="ChEBI" id="CHEBI:29035"/>
    </cofactor>
</comment>
<keyword evidence="6 9" id="KW-0464">Manganese</keyword>
<dbReference type="PANTHER" id="PTHR30525">
    <property type="entry name" value="1-DEOXY-D-XYLULOSE 5-PHOSPHATE REDUCTOISOMERASE"/>
    <property type="match status" value="1"/>
</dbReference>
<dbReference type="GO" id="GO:0030604">
    <property type="term" value="F:1-deoxy-D-xylulose-5-phosphate reductoisomerase activity"/>
    <property type="evidence" value="ECO:0007669"/>
    <property type="project" value="UniProtKB-UniRule"/>
</dbReference>
<sequence length="392" mass="41744">MKSVCLLGSTGSIGVSTLDVIRLNKNAYRVVALTANKNIGRLLEQCIEFKPTYAVVPDAELADAFRGKLERSDACETQVLSGMDSLEFVAKHSMTDIVVAAIVGAVGLLSTLAGAKAGKTILLANKESLVVSGDLLMSVVKQNGATLLPLDSEHNALFQCMPDAYKAGQRAEGVRKLILTASGGPFLNLNASELDNVTVEQACAHPNWSMGHKISVDSATMMNKGLELIEASYLFDMPAELIDVLIHPQSIVHSMIDYVDGSVLAQLGNPDMRTPIAHALAWPKRHESGVSALDFLVNNQLTFESASYEKFPCLRLAYEALDAKGTAPAILNAANEVAVEAFLAKELAFTGISTLIEQVLSITTVSPADSIESVLSADAEARQVAKNCLENG</sequence>
<dbReference type="InterPro" id="IPR013512">
    <property type="entry name" value="DXP_reductoisomerase_N"/>
</dbReference>
<dbReference type="RefSeq" id="WP_016390769.1">
    <property type="nucleotide sequence ID" value="NZ_KE646809.1"/>
</dbReference>
<keyword evidence="9" id="KW-0460">Magnesium</keyword>
<dbReference type="SUPFAM" id="SSF55347">
    <property type="entry name" value="Glyceraldehyde-3-phosphate dehydrogenase-like, C-terminal domain"/>
    <property type="match status" value="1"/>
</dbReference>
<dbReference type="InterPro" id="IPR026877">
    <property type="entry name" value="DXPR_C"/>
</dbReference>
<feature type="binding site" evidence="9">
    <location>
        <position position="11"/>
    </location>
    <ligand>
        <name>NADPH</name>
        <dbReference type="ChEBI" id="CHEBI:57783"/>
    </ligand>
</feature>